<keyword evidence="2" id="KW-0812">Transmembrane</keyword>
<reference evidence="3 4" key="1">
    <citation type="submission" date="2020-08" db="EMBL/GenBank/DDBJ databases">
        <title>Whole genome shotgun sequence of Actinocatenispora thailandica NBRC 105041.</title>
        <authorList>
            <person name="Komaki H."/>
            <person name="Tamura T."/>
        </authorList>
    </citation>
    <scope>NUCLEOTIDE SEQUENCE [LARGE SCALE GENOMIC DNA]</scope>
    <source>
        <strain evidence="3 4">NBRC 105041</strain>
    </source>
</reference>
<sequence length="148" mass="16465">MRVEFTARRDERYCKRLLRGRLYSDSGWGIYLPWVLVLALVLCFAARDRTAFVAGVAVLVALVMLGEGYLFPVRRAMKRLPSWASDPRRIVCDDTGVTVESDLVTTRSAWARFTRAPDPVRVPGVLHPGPVSRPSPGVPDGRAGRATR</sequence>
<dbReference type="Proteomes" id="UP000611640">
    <property type="component" value="Chromosome"/>
</dbReference>
<evidence type="ECO:0000256" key="1">
    <source>
        <dbReference type="SAM" id="MobiDB-lite"/>
    </source>
</evidence>
<name>A0A7R7DWF5_9ACTN</name>
<gene>
    <name evidence="3" type="ORF">Athai_63580</name>
</gene>
<evidence type="ECO:0000256" key="2">
    <source>
        <dbReference type="SAM" id="Phobius"/>
    </source>
</evidence>
<keyword evidence="2" id="KW-1133">Transmembrane helix</keyword>
<feature type="transmembrane region" description="Helical" evidence="2">
    <location>
        <begin position="28"/>
        <end position="47"/>
    </location>
</feature>
<dbReference type="AlphaFoldDB" id="A0A7R7DWF5"/>
<feature type="region of interest" description="Disordered" evidence="1">
    <location>
        <begin position="124"/>
        <end position="148"/>
    </location>
</feature>
<keyword evidence="2" id="KW-0472">Membrane</keyword>
<accession>A0A7R7DWF5</accession>
<proteinExistence type="predicted"/>
<feature type="transmembrane region" description="Helical" evidence="2">
    <location>
        <begin position="53"/>
        <end position="71"/>
    </location>
</feature>
<protein>
    <submittedName>
        <fullName evidence="3">Uncharacterized protein</fullName>
    </submittedName>
</protein>
<evidence type="ECO:0000313" key="4">
    <source>
        <dbReference type="Proteomes" id="UP000611640"/>
    </source>
</evidence>
<evidence type="ECO:0000313" key="3">
    <source>
        <dbReference type="EMBL" id="BCJ38855.1"/>
    </source>
</evidence>
<dbReference type="EMBL" id="AP023355">
    <property type="protein sequence ID" value="BCJ38855.1"/>
    <property type="molecule type" value="Genomic_DNA"/>
</dbReference>
<organism evidence="3 4">
    <name type="scientific">Actinocatenispora thailandica</name>
    <dbReference type="NCBI Taxonomy" id="227318"/>
    <lineage>
        <taxon>Bacteria</taxon>
        <taxon>Bacillati</taxon>
        <taxon>Actinomycetota</taxon>
        <taxon>Actinomycetes</taxon>
        <taxon>Micromonosporales</taxon>
        <taxon>Micromonosporaceae</taxon>
        <taxon>Actinocatenispora</taxon>
    </lineage>
</organism>
<keyword evidence="4" id="KW-1185">Reference proteome</keyword>
<dbReference type="KEGG" id="atl:Athai_63580"/>